<dbReference type="GO" id="GO:0043130">
    <property type="term" value="F:ubiquitin binding"/>
    <property type="evidence" value="ECO:0007669"/>
    <property type="project" value="TreeGrafter"/>
</dbReference>
<keyword evidence="6 11" id="KW-0547">Nucleotide-binding</keyword>
<feature type="region of interest" description="Disordered" evidence="12">
    <location>
        <begin position="1123"/>
        <end position="1142"/>
    </location>
</feature>
<evidence type="ECO:0000256" key="12">
    <source>
        <dbReference type="SAM" id="MobiDB-lite"/>
    </source>
</evidence>
<feature type="compositionally biased region" description="Polar residues" evidence="12">
    <location>
        <begin position="1332"/>
        <end position="1370"/>
    </location>
</feature>
<keyword evidence="15" id="KW-1185">Reference proteome</keyword>
<dbReference type="Pfam" id="PF00400">
    <property type="entry name" value="WD40"/>
    <property type="match status" value="5"/>
</dbReference>
<dbReference type="Gene3D" id="1.10.510.10">
    <property type="entry name" value="Transferase(Phosphotransferase) domain 1"/>
    <property type="match status" value="1"/>
</dbReference>
<sequence>MQRYHVQRTIGEGAFSSVIEARCVDTGETVAIKRMKKRRWKDSTTANEIEALKNMNHVNVIRLKEAFRHDYRFYLVFEKMDQNLLQLIGNRKGRPFGEDTIRSISRQILAGVAYIHDCGYFHRDLKPENILLRGLQVKIADFGLVQKLDDTRPLTNYISTRWYRAPEILLECNRYSYSIDVWAVGTIIAEIVMTRPLFPGRNQLDQLHRIFKVVGSPSIHQGTRGLWYEGALQARQLGVCFIDIPATGLRPVISGVSDELLALLEQLLVLRPEGRLTSRQALHHPVFTRSRSLSSTTHLSHRRQRTLSPITLPQTESTLASTLQQKPQTPTSPFLPLSEATPLSPLLMPHIDPKVLVQPSESGVAATKGLVDSIPMSSGDVQGNAYPMETTDQSITDPCSLDPLPATPSEGETGSPYPFIVPYIRVSTPFSSAVPVPNVRRRSSVHNAMLGHHRHADHRSGNRKRLFLGRALRDRAETHPLRRLASELSLNMASRFGKRNPRHREFHAVVDTVVRRSGSFDQDTADSDWSMVGDVMTTSLKQPRSSISGSGMGSSGNSLDCVTPECANIPTDDRCRAPRSLSPSASDTDMATVPVATQETTSVVSEQCVSPFTDTRLNLPENLPLLGPVEPPLERTDENVLGLSGSPIFEPIPSQTPARLSLVLPCASSVATSLDTIERIKSPTSVLSGQSSTSSSPQRSVEDDIVTKANGPTPEGLTHEEVSKSTETVECRPGESTASAMPVGGSLYPSRVRSLSLFTPASGTSAGSDNELDTPCPLLELRNTPATLRPIQEVPGDSVESVTPRTPSPQALSTAASVSLSDTSHTRTMDCTASTCSSNDMGTTSTRRHYLRRNRSKTFSGMGWDRGAVPLDILPETCRTTSLLEDFHEELQRRSASDLSGETEDSWSSTVGVSTTPMTREASLVNLPSLPERTDRLDSFDLFVAEQVAKLGEGKERTVKIRNGMKPADFVNQFIPNSKLFGEGRVTASKWGGNHGAMPLEGIGHPELLAYRVGPPIDQAESSPSVEGRKPTDTVDKKSKGRPSTSKVLAPKVFRALKAALRPGEPSEPETPTNQRLSKGSHANSQVLTAKDDQGQRLDFITPIFAAGAGYRGSLDETQSILARRNDSNSSERAEEGVPTHTAYLRQRYIRRDTSPGLTRYTVSPDLKQSKRRQASTSSFQGSKSNRKAATSLPKTPVRPMVGNKSDAVRKPEAQPKTSSPLKARRSVMWFGKYFQRSKTSHGNQPLASAMDLEDSDGEGMVNRPFPGPIYEPGVEDHSDFSALRLPLTTSSPVSLLPSPDSPPLRDTLPNAHSVKRELHNPQPPPPDQRVGRSQNHRSSQPPLANQGNRHQHPATNSRPNNQQPRSQRTVTYVIGRRSTPDKAAHLLGINSLVIDPWATDNSEVTHLGARPEQTDRNTTSPINEPHNVTDVPLEPRGKLYTAGRDGLTIAWQLNLPTTPDGMLHRPSVKATPPVTTYSAASQHHADWVNDIALCANGEAVATASSDRTVKIWRPAAYRDDPNLPPTVSTVGCHGDYVKSLAYTPDRQWLASGGLDRKILLWDIASPRATPLTTFSRGSDMLSVYTLAASRNGNVLVSGSPEKLVRVWDPRSGKAITNLTGHTDNIRTVIVSNDGELILSGSSDTTIKLWSLSAGRCIATYTYHTDSIWSLYSDHPRLDYFYSGGKDGLIAKTLTTGVTFTSTHSTNASATTLPIPAAQDSPDTGLLHPDRTSNTLTTNVAPQGALRTSIYADGYSNPSLTLAPPAVIPPTTSESVAIAREPRGIVKLVALNNAYIWTATHTSDIKRWKDIRHDRPQICELWDENAAVEEDKPAVPDANPEDPASAEDDSSTEAVVSPIASDPAEADAPMSPSLSGAGSPSSLEVTASVPTKPKAITIPNSYLTLPSSLEGKQSSFAYSPPSPVPLGAMLLGGSNFNLAMRSQDVNSRVPDREPSNTSNSPLTKDVTTSPSSISSKRTHHSLRDQNSNPDLSTYRIDTTGKNGKATAEDGQDVGCGSPDDRQSDDEPSFLTTESTVVRVAPDEVIRGDHGLVRCVVLNNRFQALALDTAGQVTLWDLIRCHQVKVLGSIYDLVKTSAVSESGGNTTPSTGKPKAVHFESSPVLPPPTTLWENCVDQFNTLDVIPSWCVVDTKIGAISVHLDVNRCFDAEQYADVLLNPQYGPDHDASSDHSQFNRALHKINSPTILSGVRDKPEIPQDQRMNLGRWVLRYLLEGYADTRLLLGGVQEALRRPSQSIAQSGVDRPVGMRGKPTRTALDMSPPGAPRCDNIKSGLSQPTEKNNPAANQPVDFPVVDSCQSTSALPQPASTPSPVTPKGEEASENGKNSSSHLTVSPEPNLGDSTLSTPTETLLSVSNPKIKSSKSLRANRPKSSGLSKLLTPGYESATQDFAVGGKGSKSHRSPKVRSPMALANLFPRSHSRDDLISSETAGNSDMVATKPKQVSITLESGLDKGERDPVEPTADKTPETQTDIPQESPGTVVQKRLQHFMRTPGQTFTPVLNAADPGEMALAPIRQQPASTVEEPTSLPPSGAVSPVPAVSQSGNSSSSSFMGKIRQLSVRRLRTLSGSSAHSSQGESLGIPSPLPALPEIPLTPKPGSSASFGTDSSVDVTTPVANLKEAPSAGKTLPLPPPPPEKNLLKSPLPTESTLAGLTRFDGLSTAVPSSQDNKVDPSRQESMVYCQIPSLRNLADRSEFYPYNECPPILIPADTTVLIFEESAESSAAVPLYRGTVGHFMKSKKQVMDAAFQAMRKRHQPTAALSTQSPDSSAVTSPLEQRSTELTTAQDKSPPSPLGITIPRQVLSTLEYFESTAPPWLLEFLLCNRMPVKEPQRINFVMKIYSGASVRASDEGSGKEAITILTASSSANPNPNADNATTGSARFPGTIRLVANRMLRIRKVIAYAIDKLSLLPPPASHLWALQEEARRFKGDTQRLPHAKAAYNGLDPTLPRDVPPEIWLEVLCNDQVMSPMVTLGTVKQHIWKSSKDIILEYRYKTPSRSSPVSPTGPKANPVQ</sequence>
<dbReference type="GO" id="GO:0005634">
    <property type="term" value="C:nucleus"/>
    <property type="evidence" value="ECO:0007669"/>
    <property type="project" value="UniProtKB-SubCell"/>
</dbReference>
<dbReference type="SMART" id="SM00220">
    <property type="entry name" value="S_TKc"/>
    <property type="match status" value="1"/>
</dbReference>
<comment type="caution">
    <text evidence="14">The sequence shown here is derived from an EMBL/GenBank/DDBJ whole genome shotgun (WGS) entry which is preliminary data.</text>
</comment>
<feature type="domain" description="Protein kinase" evidence="13">
    <location>
        <begin position="4"/>
        <end position="287"/>
    </location>
</feature>
<feature type="compositionally biased region" description="Polar residues" evidence="12">
    <location>
        <begin position="306"/>
        <end position="332"/>
    </location>
</feature>
<dbReference type="PROSITE" id="PS00107">
    <property type="entry name" value="PROTEIN_KINASE_ATP"/>
    <property type="match status" value="1"/>
</dbReference>
<feature type="compositionally biased region" description="Low complexity" evidence="12">
    <location>
        <begin position="2586"/>
        <end position="2599"/>
    </location>
</feature>
<keyword evidence="8 11" id="KW-0067">ATP-binding</keyword>
<evidence type="ECO:0000256" key="5">
    <source>
        <dbReference type="ARBA" id="ARBA00022737"/>
    </source>
</evidence>
<gene>
    <name evidence="14" type="ORF">IWQ62_001205</name>
</gene>
<keyword evidence="3 10" id="KW-0853">WD repeat</keyword>
<feature type="compositionally biased region" description="Basic and acidic residues" evidence="12">
    <location>
        <begin position="1124"/>
        <end position="1138"/>
    </location>
</feature>
<feature type="compositionally biased region" description="Polar residues" evidence="12">
    <location>
        <begin position="2291"/>
        <end position="2304"/>
    </location>
</feature>
<feature type="region of interest" description="Disordered" evidence="12">
    <location>
        <begin position="1148"/>
        <end position="1223"/>
    </location>
</feature>
<keyword evidence="4" id="KW-0808">Transferase</keyword>
<feature type="repeat" description="WD" evidence="10">
    <location>
        <begin position="1482"/>
        <end position="1513"/>
    </location>
</feature>
<accession>A0A9W8E9C0</accession>
<dbReference type="InterPro" id="IPR008271">
    <property type="entry name" value="Ser/Thr_kinase_AS"/>
</dbReference>
<dbReference type="InterPro" id="IPR011009">
    <property type="entry name" value="Kinase-like_dom_sf"/>
</dbReference>
<dbReference type="PROSITE" id="PS50011">
    <property type="entry name" value="PROTEIN_KINASE_DOM"/>
    <property type="match status" value="1"/>
</dbReference>
<feature type="compositionally biased region" description="Basic and acidic residues" evidence="12">
    <location>
        <begin position="717"/>
        <end position="733"/>
    </location>
</feature>
<feature type="compositionally biased region" description="Polar residues" evidence="12">
    <location>
        <begin position="2778"/>
        <end position="2808"/>
    </location>
</feature>
<feature type="region of interest" description="Disordered" evidence="12">
    <location>
        <begin position="2099"/>
        <end position="2118"/>
    </location>
</feature>
<dbReference type="InterPro" id="IPR019775">
    <property type="entry name" value="WD40_repeat_CS"/>
</dbReference>
<feature type="compositionally biased region" description="Polar residues" evidence="12">
    <location>
        <begin position="1175"/>
        <end position="1184"/>
    </location>
</feature>
<dbReference type="PROSITE" id="PS50294">
    <property type="entry name" value="WD_REPEATS_REGION"/>
    <property type="match status" value="3"/>
</dbReference>
<feature type="region of interest" description="Disordered" evidence="12">
    <location>
        <begin position="1016"/>
        <end position="1086"/>
    </location>
</feature>
<feature type="repeat" description="WD" evidence="10">
    <location>
        <begin position="1584"/>
        <end position="1618"/>
    </location>
</feature>
<comment type="subcellular location">
    <subcellularLocation>
        <location evidence="1">Nucleus</location>
    </subcellularLocation>
</comment>
<evidence type="ECO:0000256" key="6">
    <source>
        <dbReference type="ARBA" id="ARBA00022741"/>
    </source>
</evidence>
<evidence type="ECO:0000256" key="2">
    <source>
        <dbReference type="ARBA" id="ARBA00022527"/>
    </source>
</evidence>
<feature type="compositionally biased region" description="Low complexity" evidence="12">
    <location>
        <begin position="2361"/>
        <end position="2374"/>
    </location>
</feature>
<keyword evidence="9" id="KW-0539">Nucleus</keyword>
<feature type="region of interest" description="Disordered" evidence="12">
    <location>
        <begin position="795"/>
        <end position="821"/>
    </location>
</feature>
<dbReference type="SMART" id="SM00320">
    <property type="entry name" value="WD40"/>
    <property type="match status" value="6"/>
</dbReference>
<feature type="compositionally biased region" description="Polar residues" evidence="12">
    <location>
        <begin position="1070"/>
        <end position="1086"/>
    </location>
</feature>
<feature type="compositionally biased region" description="Basic and acidic residues" evidence="12">
    <location>
        <begin position="1027"/>
        <end position="1038"/>
    </location>
</feature>
<feature type="compositionally biased region" description="Polar residues" evidence="12">
    <location>
        <begin position="1955"/>
        <end position="1975"/>
    </location>
</feature>
<evidence type="ECO:0000256" key="9">
    <source>
        <dbReference type="ARBA" id="ARBA00023242"/>
    </source>
</evidence>
<feature type="compositionally biased region" description="Pro residues" evidence="12">
    <location>
        <begin position="2602"/>
        <end position="2614"/>
    </location>
</feature>
<feature type="compositionally biased region" description="Polar residues" evidence="12">
    <location>
        <begin position="2487"/>
        <end position="2497"/>
    </location>
</feature>
<dbReference type="CDD" id="cd00200">
    <property type="entry name" value="WD40"/>
    <property type="match status" value="1"/>
</dbReference>
<dbReference type="Pfam" id="PF00069">
    <property type="entry name" value="Pkinase"/>
    <property type="match status" value="1"/>
</dbReference>
<dbReference type="PANTHER" id="PTHR19862">
    <property type="entry name" value="WD REPEAT-CONTAINING PROTEIN 48"/>
    <property type="match status" value="1"/>
</dbReference>
<dbReference type="InterPro" id="IPR021772">
    <property type="entry name" value="WDR48/Bun107"/>
</dbReference>
<dbReference type="InterPro" id="IPR000719">
    <property type="entry name" value="Prot_kinase_dom"/>
</dbReference>
<feature type="region of interest" description="Disordered" evidence="12">
    <location>
        <begin position="1316"/>
        <end position="1370"/>
    </location>
</feature>
<feature type="region of interest" description="Disordered" evidence="12">
    <location>
        <begin position="2466"/>
        <end position="2497"/>
    </location>
</feature>
<feature type="compositionally biased region" description="Polar residues" evidence="12">
    <location>
        <begin position="2342"/>
        <end position="2351"/>
    </location>
</feature>
<feature type="compositionally biased region" description="Polar residues" evidence="12">
    <location>
        <begin position="1984"/>
        <end position="2001"/>
    </location>
</feature>
<name>A0A9W8E9C0_9FUNG</name>
<evidence type="ECO:0000256" key="4">
    <source>
        <dbReference type="ARBA" id="ARBA00022679"/>
    </source>
</evidence>
<dbReference type="InterPro" id="IPR051246">
    <property type="entry name" value="WDR48"/>
</dbReference>
<feature type="compositionally biased region" description="Polar residues" evidence="12">
    <location>
        <begin position="2315"/>
        <end position="2325"/>
    </location>
</feature>
<dbReference type="InterPro" id="IPR017441">
    <property type="entry name" value="Protein_kinase_ATP_BS"/>
</dbReference>
<feature type="repeat" description="WD" evidence="10">
    <location>
        <begin position="1619"/>
        <end position="1660"/>
    </location>
</feature>
<dbReference type="Gene3D" id="2.130.10.10">
    <property type="entry name" value="YVTN repeat-like/Quinoprotein amine dehydrogenase"/>
    <property type="match status" value="2"/>
</dbReference>
<dbReference type="Proteomes" id="UP001150925">
    <property type="component" value="Unassembled WGS sequence"/>
</dbReference>
<feature type="compositionally biased region" description="Low complexity" evidence="12">
    <location>
        <begin position="683"/>
        <end position="699"/>
    </location>
</feature>
<feature type="compositionally biased region" description="Polar residues" evidence="12">
    <location>
        <begin position="2616"/>
        <end position="2634"/>
    </location>
</feature>
<dbReference type="SUPFAM" id="SSF50978">
    <property type="entry name" value="WD40 repeat-like"/>
    <property type="match status" value="1"/>
</dbReference>
<feature type="region of interest" description="Disordered" evidence="12">
    <location>
        <begin position="2253"/>
        <end position="2399"/>
    </location>
</feature>
<evidence type="ECO:0000256" key="3">
    <source>
        <dbReference type="ARBA" id="ARBA00022574"/>
    </source>
</evidence>
<dbReference type="GO" id="GO:0000724">
    <property type="term" value="P:double-strand break repair via homologous recombination"/>
    <property type="evidence" value="ECO:0007669"/>
    <property type="project" value="TreeGrafter"/>
</dbReference>
<feature type="region of interest" description="Disordered" evidence="12">
    <location>
        <begin position="683"/>
        <end position="745"/>
    </location>
</feature>
<keyword evidence="5" id="KW-0677">Repeat</keyword>
<evidence type="ECO:0000259" key="13">
    <source>
        <dbReference type="PROSITE" id="PS50011"/>
    </source>
</evidence>
<dbReference type="EMBL" id="JANBPY010000172">
    <property type="protein sequence ID" value="KAJ1968506.1"/>
    <property type="molecule type" value="Genomic_DNA"/>
</dbReference>
<feature type="region of interest" description="Disordered" evidence="12">
    <location>
        <begin position="2585"/>
        <end position="2663"/>
    </location>
</feature>
<dbReference type="SUPFAM" id="SSF56112">
    <property type="entry name" value="Protein kinase-like (PK-like)"/>
    <property type="match status" value="1"/>
</dbReference>
<evidence type="ECO:0000256" key="8">
    <source>
        <dbReference type="ARBA" id="ARBA00022840"/>
    </source>
</evidence>
<feature type="repeat" description="WD" evidence="10">
    <location>
        <begin position="1531"/>
        <end position="1572"/>
    </location>
</feature>
<feature type="region of interest" description="Disordered" evidence="12">
    <location>
        <begin position="1412"/>
        <end position="1435"/>
    </location>
</feature>
<feature type="binding site" evidence="11">
    <location>
        <position position="33"/>
    </location>
    <ligand>
        <name>ATP</name>
        <dbReference type="ChEBI" id="CHEBI:30616"/>
    </ligand>
</feature>
<evidence type="ECO:0000313" key="14">
    <source>
        <dbReference type="EMBL" id="KAJ1968506.1"/>
    </source>
</evidence>
<feature type="region of interest" description="Disordered" evidence="12">
    <location>
        <begin position="292"/>
        <end position="338"/>
    </location>
</feature>
<feature type="region of interest" description="Disordered" evidence="12">
    <location>
        <begin position="1291"/>
        <end position="1310"/>
    </location>
</feature>
<dbReference type="PANTHER" id="PTHR19862:SF14">
    <property type="entry name" value="WD REPEAT-CONTAINING PROTEIN 48"/>
    <property type="match status" value="1"/>
</dbReference>
<feature type="region of interest" description="Disordered" evidence="12">
    <location>
        <begin position="894"/>
        <end position="914"/>
    </location>
</feature>
<feature type="compositionally biased region" description="Polar residues" evidence="12">
    <location>
        <begin position="800"/>
        <end position="821"/>
    </location>
</feature>
<evidence type="ECO:0000256" key="11">
    <source>
        <dbReference type="PROSITE-ProRule" id="PRU10141"/>
    </source>
</evidence>
<dbReference type="InterPro" id="IPR015943">
    <property type="entry name" value="WD40/YVTN_repeat-like_dom_sf"/>
</dbReference>
<feature type="compositionally biased region" description="Basic and acidic residues" evidence="12">
    <location>
        <begin position="2469"/>
        <end position="2486"/>
    </location>
</feature>
<dbReference type="FunFam" id="1.10.510.10:FF:000624">
    <property type="entry name" value="Mitogen-activated protein kinase"/>
    <property type="match status" value="1"/>
</dbReference>
<feature type="region of interest" description="Disordered" evidence="12">
    <location>
        <begin position="1239"/>
        <end position="1277"/>
    </location>
</feature>
<proteinExistence type="predicted"/>
<dbReference type="Gene3D" id="3.30.200.20">
    <property type="entry name" value="Phosphorylase Kinase, domain 1"/>
    <property type="match status" value="1"/>
</dbReference>
<keyword evidence="7" id="KW-0418">Kinase</keyword>
<evidence type="ECO:0000313" key="15">
    <source>
        <dbReference type="Proteomes" id="UP001150925"/>
    </source>
</evidence>
<feature type="compositionally biased region" description="Low complexity" evidence="12">
    <location>
        <begin position="2548"/>
        <end position="2569"/>
    </location>
</feature>
<dbReference type="OrthoDB" id="2421129at2759"/>
<dbReference type="GO" id="GO:0004674">
    <property type="term" value="F:protein serine/threonine kinase activity"/>
    <property type="evidence" value="ECO:0007669"/>
    <property type="project" value="UniProtKB-KW"/>
</dbReference>
<feature type="region of interest" description="Disordered" evidence="12">
    <location>
        <begin position="2536"/>
        <end position="2571"/>
    </location>
</feature>
<feature type="compositionally biased region" description="Basic residues" evidence="12">
    <location>
        <begin position="2379"/>
        <end position="2388"/>
    </location>
</feature>
<dbReference type="GO" id="GO:0005524">
    <property type="term" value="F:ATP binding"/>
    <property type="evidence" value="ECO:0007669"/>
    <property type="project" value="UniProtKB-UniRule"/>
</dbReference>
<reference evidence="14" key="1">
    <citation type="submission" date="2022-07" db="EMBL/GenBank/DDBJ databases">
        <title>Phylogenomic reconstructions and comparative analyses of Kickxellomycotina fungi.</title>
        <authorList>
            <person name="Reynolds N.K."/>
            <person name="Stajich J.E."/>
            <person name="Barry K."/>
            <person name="Grigoriev I.V."/>
            <person name="Crous P."/>
            <person name="Smith M.E."/>
        </authorList>
    </citation>
    <scope>NUCLEOTIDE SEQUENCE</scope>
    <source>
        <strain evidence="14">RSA 1196</strain>
    </source>
</reference>
<feature type="region of interest" description="Disordered" evidence="12">
    <location>
        <begin position="1825"/>
        <end position="1888"/>
    </location>
</feature>
<dbReference type="PROSITE" id="PS50082">
    <property type="entry name" value="WD_REPEATS_2"/>
    <property type="match status" value="4"/>
</dbReference>
<feature type="region of interest" description="Disordered" evidence="12">
    <location>
        <begin position="2773"/>
        <end position="2814"/>
    </location>
</feature>
<feature type="region of interest" description="Disordered" evidence="12">
    <location>
        <begin position="1945"/>
        <end position="2032"/>
    </location>
</feature>
<keyword evidence="2" id="KW-0723">Serine/threonine-protein kinase</keyword>
<evidence type="ECO:0000256" key="10">
    <source>
        <dbReference type="PROSITE-ProRule" id="PRU00221"/>
    </source>
</evidence>
<evidence type="ECO:0000256" key="1">
    <source>
        <dbReference type="ARBA" id="ARBA00004123"/>
    </source>
</evidence>
<feature type="compositionally biased region" description="Low complexity" evidence="12">
    <location>
        <begin position="1871"/>
        <end position="1883"/>
    </location>
</feature>
<dbReference type="Pfam" id="PF11816">
    <property type="entry name" value="DUF3337"/>
    <property type="match status" value="1"/>
</dbReference>
<dbReference type="InterPro" id="IPR036322">
    <property type="entry name" value="WD40_repeat_dom_sf"/>
</dbReference>
<protein>
    <recommendedName>
        <fullName evidence="13">Protein kinase domain-containing protein</fullName>
    </recommendedName>
</protein>
<dbReference type="PROSITE" id="PS00108">
    <property type="entry name" value="PROTEIN_KINASE_ST"/>
    <property type="match status" value="1"/>
</dbReference>
<dbReference type="PROSITE" id="PS00678">
    <property type="entry name" value="WD_REPEATS_1"/>
    <property type="match status" value="1"/>
</dbReference>
<evidence type="ECO:0000256" key="7">
    <source>
        <dbReference type="ARBA" id="ARBA00022777"/>
    </source>
</evidence>
<organism evidence="14 15">
    <name type="scientific">Dispira parvispora</name>
    <dbReference type="NCBI Taxonomy" id="1520584"/>
    <lineage>
        <taxon>Eukaryota</taxon>
        <taxon>Fungi</taxon>
        <taxon>Fungi incertae sedis</taxon>
        <taxon>Zoopagomycota</taxon>
        <taxon>Kickxellomycotina</taxon>
        <taxon>Dimargaritomycetes</taxon>
        <taxon>Dimargaritales</taxon>
        <taxon>Dimargaritaceae</taxon>
        <taxon>Dispira</taxon>
    </lineage>
</organism>
<feature type="compositionally biased region" description="Polar residues" evidence="12">
    <location>
        <begin position="2099"/>
        <end position="2109"/>
    </location>
</feature>
<dbReference type="InterPro" id="IPR001680">
    <property type="entry name" value="WD40_rpt"/>
</dbReference>